<accession>A0A0C3K059</accession>
<dbReference type="HOGENOM" id="CLU_2984659_0_0_1"/>
<evidence type="ECO:0000313" key="1">
    <source>
        <dbReference type="EMBL" id="KIO03002.1"/>
    </source>
</evidence>
<gene>
    <name evidence="1" type="ORF">M404DRAFT_1001626</name>
</gene>
<dbReference type="Proteomes" id="UP000054217">
    <property type="component" value="Unassembled WGS sequence"/>
</dbReference>
<protein>
    <submittedName>
        <fullName evidence="1">Uncharacterized protein</fullName>
    </submittedName>
</protein>
<reference evidence="1 2" key="1">
    <citation type="submission" date="2014-04" db="EMBL/GenBank/DDBJ databases">
        <authorList>
            <consortium name="DOE Joint Genome Institute"/>
            <person name="Kuo A."/>
            <person name="Kohler A."/>
            <person name="Costa M.D."/>
            <person name="Nagy L.G."/>
            <person name="Floudas D."/>
            <person name="Copeland A."/>
            <person name="Barry K.W."/>
            <person name="Cichocki N."/>
            <person name="Veneault-Fourrey C."/>
            <person name="LaButti K."/>
            <person name="Lindquist E.A."/>
            <person name="Lipzen A."/>
            <person name="Lundell T."/>
            <person name="Morin E."/>
            <person name="Murat C."/>
            <person name="Sun H."/>
            <person name="Tunlid A."/>
            <person name="Henrissat B."/>
            <person name="Grigoriev I.V."/>
            <person name="Hibbett D.S."/>
            <person name="Martin F."/>
            <person name="Nordberg H.P."/>
            <person name="Cantor M.N."/>
            <person name="Hua S.X."/>
        </authorList>
    </citation>
    <scope>NUCLEOTIDE SEQUENCE [LARGE SCALE GENOMIC DNA]</scope>
    <source>
        <strain evidence="1 2">Marx 270</strain>
    </source>
</reference>
<dbReference type="InParanoid" id="A0A0C3K059"/>
<evidence type="ECO:0000313" key="2">
    <source>
        <dbReference type="Proteomes" id="UP000054217"/>
    </source>
</evidence>
<dbReference type="EMBL" id="KN831978">
    <property type="protein sequence ID" value="KIO03002.1"/>
    <property type="molecule type" value="Genomic_DNA"/>
</dbReference>
<keyword evidence="2" id="KW-1185">Reference proteome</keyword>
<organism evidence="1 2">
    <name type="scientific">Pisolithus tinctorius Marx 270</name>
    <dbReference type="NCBI Taxonomy" id="870435"/>
    <lineage>
        <taxon>Eukaryota</taxon>
        <taxon>Fungi</taxon>
        <taxon>Dikarya</taxon>
        <taxon>Basidiomycota</taxon>
        <taxon>Agaricomycotina</taxon>
        <taxon>Agaricomycetes</taxon>
        <taxon>Agaricomycetidae</taxon>
        <taxon>Boletales</taxon>
        <taxon>Sclerodermatineae</taxon>
        <taxon>Pisolithaceae</taxon>
        <taxon>Pisolithus</taxon>
    </lineage>
</organism>
<proteinExistence type="predicted"/>
<sequence length="58" mass="6793">MTSPSTWLQRCVDVNGCFVPQFRISAIPSIWLHSRNFALVLYFLEDIRSLACYGREHF</sequence>
<dbReference type="AlphaFoldDB" id="A0A0C3K059"/>
<name>A0A0C3K059_PISTI</name>
<reference evidence="2" key="2">
    <citation type="submission" date="2015-01" db="EMBL/GenBank/DDBJ databases">
        <title>Evolutionary Origins and Diversification of the Mycorrhizal Mutualists.</title>
        <authorList>
            <consortium name="DOE Joint Genome Institute"/>
            <consortium name="Mycorrhizal Genomics Consortium"/>
            <person name="Kohler A."/>
            <person name="Kuo A."/>
            <person name="Nagy L.G."/>
            <person name="Floudas D."/>
            <person name="Copeland A."/>
            <person name="Barry K.W."/>
            <person name="Cichocki N."/>
            <person name="Veneault-Fourrey C."/>
            <person name="LaButti K."/>
            <person name="Lindquist E.A."/>
            <person name="Lipzen A."/>
            <person name="Lundell T."/>
            <person name="Morin E."/>
            <person name="Murat C."/>
            <person name="Riley R."/>
            <person name="Ohm R."/>
            <person name="Sun H."/>
            <person name="Tunlid A."/>
            <person name="Henrissat B."/>
            <person name="Grigoriev I.V."/>
            <person name="Hibbett D.S."/>
            <person name="Martin F."/>
        </authorList>
    </citation>
    <scope>NUCLEOTIDE SEQUENCE [LARGE SCALE GENOMIC DNA]</scope>
    <source>
        <strain evidence="2">Marx 270</strain>
    </source>
</reference>
<feature type="non-terminal residue" evidence="1">
    <location>
        <position position="58"/>
    </location>
</feature>